<dbReference type="Gene3D" id="3.30.420.10">
    <property type="entry name" value="Ribonuclease H-like superfamily/Ribonuclease H"/>
    <property type="match status" value="1"/>
</dbReference>
<name>A0ABQ7AX21_BRACR</name>
<dbReference type="InterPro" id="IPR002156">
    <property type="entry name" value="RNaseH_domain"/>
</dbReference>
<dbReference type="PANTHER" id="PTHR34146">
    <property type="entry name" value="POLYNUCLEOTIDYL TRANSFERASE, RIBONUCLEASE H-LIKE SUPERFAMILY PROTEIN-RELATED"/>
    <property type="match status" value="1"/>
</dbReference>
<organism evidence="2 3">
    <name type="scientific">Brassica cretica</name>
    <name type="common">Mustard</name>
    <dbReference type="NCBI Taxonomy" id="69181"/>
    <lineage>
        <taxon>Eukaryota</taxon>
        <taxon>Viridiplantae</taxon>
        <taxon>Streptophyta</taxon>
        <taxon>Embryophyta</taxon>
        <taxon>Tracheophyta</taxon>
        <taxon>Spermatophyta</taxon>
        <taxon>Magnoliopsida</taxon>
        <taxon>eudicotyledons</taxon>
        <taxon>Gunneridae</taxon>
        <taxon>Pentapetalae</taxon>
        <taxon>rosids</taxon>
        <taxon>malvids</taxon>
        <taxon>Brassicales</taxon>
        <taxon>Brassicaceae</taxon>
        <taxon>Brassiceae</taxon>
        <taxon>Brassica</taxon>
    </lineage>
</organism>
<dbReference type="Proteomes" id="UP000266723">
    <property type="component" value="Unassembled WGS sequence"/>
</dbReference>
<feature type="domain" description="RNase H type-1" evidence="1">
    <location>
        <begin position="14"/>
        <end position="96"/>
    </location>
</feature>
<dbReference type="CDD" id="cd06222">
    <property type="entry name" value="RNase_H_like"/>
    <property type="match status" value="1"/>
</dbReference>
<sequence>MVFIPHNASHYCLVDASWKDAKEDGGIGWSLYSKEGIQVLRGSSSIHSTNSSLEAEAISMSMAVQQMRALRYENVAFISDCKSLIEEIKQGQSQQALRVVRSSEAHSFIQDILIMSGSLKFSFHYGPRSD</sequence>
<keyword evidence="3" id="KW-1185">Reference proteome</keyword>
<dbReference type="EMBL" id="QGKV02001556">
    <property type="protein sequence ID" value="KAF3518538.1"/>
    <property type="molecule type" value="Genomic_DNA"/>
</dbReference>
<dbReference type="Pfam" id="PF13456">
    <property type="entry name" value="RVT_3"/>
    <property type="match status" value="1"/>
</dbReference>
<gene>
    <name evidence="2" type="ORF">DY000_02063571</name>
</gene>
<dbReference type="InterPro" id="IPR036397">
    <property type="entry name" value="RNaseH_sf"/>
</dbReference>
<protein>
    <recommendedName>
        <fullName evidence="1">RNase H type-1 domain-containing protein</fullName>
    </recommendedName>
</protein>
<dbReference type="InterPro" id="IPR044730">
    <property type="entry name" value="RNase_H-like_dom_plant"/>
</dbReference>
<accession>A0ABQ7AX21</accession>
<evidence type="ECO:0000313" key="2">
    <source>
        <dbReference type="EMBL" id="KAF3518538.1"/>
    </source>
</evidence>
<proteinExistence type="predicted"/>
<comment type="caution">
    <text evidence="2">The sequence shown here is derived from an EMBL/GenBank/DDBJ whole genome shotgun (WGS) entry which is preliminary data.</text>
</comment>
<dbReference type="PANTHER" id="PTHR34146:SF3">
    <property type="entry name" value="POLYNUCLEOTIDYL TRANSFERASE, RIBONUCLEASE H-LIKE SUPERFAMILY PROTEIN"/>
    <property type="match status" value="1"/>
</dbReference>
<evidence type="ECO:0000259" key="1">
    <source>
        <dbReference type="Pfam" id="PF13456"/>
    </source>
</evidence>
<evidence type="ECO:0000313" key="3">
    <source>
        <dbReference type="Proteomes" id="UP000266723"/>
    </source>
</evidence>
<reference evidence="2 3" key="1">
    <citation type="journal article" date="2020" name="BMC Genomics">
        <title>Intraspecific diversification of the crop wild relative Brassica cretica Lam. using demographic model selection.</title>
        <authorList>
            <person name="Kioukis A."/>
            <person name="Michalopoulou V.A."/>
            <person name="Briers L."/>
            <person name="Pirintsos S."/>
            <person name="Studholme D.J."/>
            <person name="Pavlidis P."/>
            <person name="Sarris P.F."/>
        </authorList>
    </citation>
    <scope>NUCLEOTIDE SEQUENCE [LARGE SCALE GENOMIC DNA]</scope>
    <source>
        <strain evidence="3">cv. PFS-1207/04</strain>
    </source>
</reference>